<proteinExistence type="predicted"/>
<feature type="domain" description="AB hydrolase-1" evidence="1">
    <location>
        <begin position="31"/>
        <end position="285"/>
    </location>
</feature>
<accession>A0A1G6X8J2</accession>
<gene>
    <name evidence="2" type="ORF">SAMN05444580_106100</name>
</gene>
<dbReference type="Proteomes" id="UP000199417">
    <property type="component" value="Unassembled WGS sequence"/>
</dbReference>
<evidence type="ECO:0000313" key="2">
    <source>
        <dbReference type="EMBL" id="SDD73665.1"/>
    </source>
</evidence>
<dbReference type="InterPro" id="IPR029058">
    <property type="entry name" value="AB_hydrolase_fold"/>
</dbReference>
<dbReference type="SUPFAM" id="SSF53474">
    <property type="entry name" value="alpha/beta-Hydrolases"/>
    <property type="match status" value="1"/>
</dbReference>
<keyword evidence="3" id="KW-1185">Reference proteome</keyword>
<dbReference type="RefSeq" id="WP_072845861.1">
    <property type="nucleotide sequence ID" value="NZ_FNAB01000006.1"/>
</dbReference>
<reference evidence="2 3" key="1">
    <citation type="submission" date="2016-10" db="EMBL/GenBank/DDBJ databases">
        <authorList>
            <person name="de Groot N.N."/>
        </authorList>
    </citation>
    <scope>NUCLEOTIDE SEQUENCE [LARGE SCALE GENOMIC DNA]</scope>
    <source>
        <strain evidence="2 3">JCM 11308</strain>
    </source>
</reference>
<organism evidence="2 3">
    <name type="scientific">Rhodococcus tukisamuensis</name>
    <dbReference type="NCBI Taxonomy" id="168276"/>
    <lineage>
        <taxon>Bacteria</taxon>
        <taxon>Bacillati</taxon>
        <taxon>Actinomycetota</taxon>
        <taxon>Actinomycetes</taxon>
        <taxon>Mycobacteriales</taxon>
        <taxon>Nocardiaceae</taxon>
        <taxon>Rhodococcus</taxon>
    </lineage>
</organism>
<dbReference type="AlphaFoldDB" id="A0A1G6X8J2"/>
<dbReference type="InterPro" id="IPR000073">
    <property type="entry name" value="AB_hydrolase_1"/>
</dbReference>
<dbReference type="Pfam" id="PF00561">
    <property type="entry name" value="Abhydrolase_1"/>
    <property type="match status" value="1"/>
</dbReference>
<sequence length="300" mass="32743">MKDTSTSIELEDGRRIGFAEFGDPTGMPCFFVHGYSSSRWMAGWTMPGELLERHAIRVIAIDRPHYGLSSPHPAGGFRQWAADGTALAEHLGLHRVAVVGVSMGAGPALALSAQRPDLVTSTTILSGMPPVDAHERWTPANRGDALYWRLARSAPWLLRSLCALTASTLAKAADGDADKLIARMDRALPTSDRQVFRSLLSNDASRAAFISDMRESSLQGGAAAARDLRQYLRPWGFEPADVPGPVRLWHGLEDPKVPVELARRLADRLPQCTARYVAGGHFSPFAHREEILDDLSGDTR</sequence>
<dbReference type="PANTHER" id="PTHR45763">
    <property type="entry name" value="HYDROLASE, ALPHA/BETA FOLD FAMILY PROTEIN, EXPRESSED-RELATED"/>
    <property type="match status" value="1"/>
</dbReference>
<name>A0A1G6X8J2_9NOCA</name>
<dbReference type="STRING" id="168276.SAMN05444580_106100"/>
<evidence type="ECO:0000259" key="1">
    <source>
        <dbReference type="Pfam" id="PF00561"/>
    </source>
</evidence>
<dbReference type="Gene3D" id="3.40.50.1820">
    <property type="entry name" value="alpha/beta hydrolase"/>
    <property type="match status" value="1"/>
</dbReference>
<dbReference type="EMBL" id="FNAB01000006">
    <property type="protein sequence ID" value="SDD73665.1"/>
    <property type="molecule type" value="Genomic_DNA"/>
</dbReference>
<protein>
    <submittedName>
        <fullName evidence="2">Pimeloyl-ACP methyl ester carboxylesterase</fullName>
    </submittedName>
</protein>
<dbReference type="PANTHER" id="PTHR45763:SF46">
    <property type="entry name" value="AB HYDROLASE-1 DOMAIN-CONTAINING PROTEIN"/>
    <property type="match status" value="1"/>
</dbReference>
<dbReference type="GO" id="GO:0003824">
    <property type="term" value="F:catalytic activity"/>
    <property type="evidence" value="ECO:0007669"/>
    <property type="project" value="UniProtKB-ARBA"/>
</dbReference>
<evidence type="ECO:0000313" key="3">
    <source>
        <dbReference type="Proteomes" id="UP000199417"/>
    </source>
</evidence>